<dbReference type="SUPFAM" id="SSF53323">
    <property type="entry name" value="Pyruvate-ferredoxin oxidoreductase, PFOR, domain III"/>
    <property type="match status" value="1"/>
</dbReference>
<accession>A0A645ELV4</accession>
<organism evidence="2">
    <name type="scientific">bioreactor metagenome</name>
    <dbReference type="NCBI Taxonomy" id="1076179"/>
    <lineage>
        <taxon>unclassified sequences</taxon>
        <taxon>metagenomes</taxon>
        <taxon>ecological metagenomes</taxon>
    </lineage>
</organism>
<reference evidence="2" key="1">
    <citation type="submission" date="2019-08" db="EMBL/GenBank/DDBJ databases">
        <authorList>
            <person name="Kucharzyk K."/>
            <person name="Murdoch R.W."/>
            <person name="Higgins S."/>
            <person name="Loffler F."/>
        </authorList>
    </citation>
    <scope>NUCLEOTIDE SEQUENCE</scope>
</reference>
<comment type="caution">
    <text evidence="2">The sequence shown here is derived from an EMBL/GenBank/DDBJ whole genome shotgun (WGS) entry which is preliminary data.</text>
</comment>
<dbReference type="InterPro" id="IPR002869">
    <property type="entry name" value="Pyrv_flavodox_OxRed_cen"/>
</dbReference>
<dbReference type="EMBL" id="VSSQ01048729">
    <property type="protein sequence ID" value="MPN02777.1"/>
    <property type="molecule type" value="Genomic_DNA"/>
</dbReference>
<sequence length="43" mass="4839">MHVEYKILIGGEAGQGIETVSDIFEKTLNAMGYYVYSSKDYMS</sequence>
<proteinExistence type="predicted"/>
<evidence type="ECO:0000256" key="1">
    <source>
        <dbReference type="ARBA" id="ARBA00023002"/>
    </source>
</evidence>
<dbReference type="Gene3D" id="3.40.920.10">
    <property type="entry name" value="Pyruvate-ferredoxin oxidoreductase, PFOR, domain III"/>
    <property type="match status" value="1"/>
</dbReference>
<evidence type="ECO:0000313" key="2">
    <source>
        <dbReference type="EMBL" id="MPN02777.1"/>
    </source>
</evidence>
<gene>
    <name evidence="2" type="ORF">SDC9_149993</name>
</gene>
<dbReference type="AlphaFoldDB" id="A0A645ELV4"/>
<evidence type="ECO:0008006" key="3">
    <source>
        <dbReference type="Google" id="ProtNLM"/>
    </source>
</evidence>
<name>A0A645ELV4_9ZZZZ</name>
<dbReference type="GO" id="GO:0016491">
    <property type="term" value="F:oxidoreductase activity"/>
    <property type="evidence" value="ECO:0007669"/>
    <property type="project" value="UniProtKB-KW"/>
</dbReference>
<keyword evidence="1" id="KW-0560">Oxidoreductase</keyword>
<protein>
    <recommendedName>
        <fullName evidence="3">Pyruvate/ketoisovalerate oxidoreductase catalytic domain-containing protein</fullName>
    </recommendedName>
</protein>